<accession>A0A8J5V9W3</accession>
<evidence type="ECO:0000313" key="3">
    <source>
        <dbReference type="Proteomes" id="UP000729402"/>
    </source>
</evidence>
<reference evidence="2" key="2">
    <citation type="submission" date="2021-02" db="EMBL/GenBank/DDBJ databases">
        <authorList>
            <person name="Kimball J.A."/>
            <person name="Haas M.W."/>
            <person name="Macchietto M."/>
            <person name="Kono T."/>
            <person name="Duquette J."/>
            <person name="Shao M."/>
        </authorList>
    </citation>
    <scope>NUCLEOTIDE SEQUENCE</scope>
    <source>
        <tissue evidence="2">Fresh leaf tissue</tissue>
    </source>
</reference>
<dbReference type="AlphaFoldDB" id="A0A8J5V9W3"/>
<feature type="compositionally biased region" description="Low complexity" evidence="1">
    <location>
        <begin position="111"/>
        <end position="123"/>
    </location>
</feature>
<keyword evidence="3" id="KW-1185">Reference proteome</keyword>
<dbReference type="Proteomes" id="UP000729402">
    <property type="component" value="Unassembled WGS sequence"/>
</dbReference>
<dbReference type="EMBL" id="JAAALK010000288">
    <property type="protein sequence ID" value="KAG8052051.1"/>
    <property type="molecule type" value="Genomic_DNA"/>
</dbReference>
<dbReference type="InterPro" id="IPR025322">
    <property type="entry name" value="PADRE_dom"/>
</dbReference>
<name>A0A8J5V9W3_ZIZPA</name>
<dbReference type="Pfam" id="PF14009">
    <property type="entry name" value="PADRE"/>
    <property type="match status" value="1"/>
</dbReference>
<gene>
    <name evidence="2" type="ORF">GUJ93_ZPchr0001g29327</name>
</gene>
<dbReference type="PANTHER" id="PTHR33052">
    <property type="entry name" value="DUF4228 DOMAIN PROTEIN-RELATED"/>
    <property type="match status" value="1"/>
</dbReference>
<feature type="region of interest" description="Disordered" evidence="1">
    <location>
        <begin position="103"/>
        <end position="123"/>
    </location>
</feature>
<organism evidence="2 3">
    <name type="scientific">Zizania palustris</name>
    <name type="common">Northern wild rice</name>
    <dbReference type="NCBI Taxonomy" id="103762"/>
    <lineage>
        <taxon>Eukaryota</taxon>
        <taxon>Viridiplantae</taxon>
        <taxon>Streptophyta</taxon>
        <taxon>Embryophyta</taxon>
        <taxon>Tracheophyta</taxon>
        <taxon>Spermatophyta</taxon>
        <taxon>Magnoliopsida</taxon>
        <taxon>Liliopsida</taxon>
        <taxon>Poales</taxon>
        <taxon>Poaceae</taxon>
        <taxon>BOP clade</taxon>
        <taxon>Oryzoideae</taxon>
        <taxon>Oryzeae</taxon>
        <taxon>Zizaniinae</taxon>
        <taxon>Zizania</taxon>
    </lineage>
</organism>
<reference evidence="2" key="1">
    <citation type="journal article" date="2021" name="bioRxiv">
        <title>Whole Genome Assembly and Annotation of Northern Wild Rice, Zizania palustris L., Supports a Whole Genome Duplication in the Zizania Genus.</title>
        <authorList>
            <person name="Haas M."/>
            <person name="Kono T."/>
            <person name="Macchietto M."/>
            <person name="Millas R."/>
            <person name="McGilp L."/>
            <person name="Shao M."/>
            <person name="Duquette J."/>
            <person name="Hirsch C.N."/>
            <person name="Kimball J."/>
        </authorList>
    </citation>
    <scope>NUCLEOTIDE SEQUENCE</scope>
    <source>
        <tissue evidence="2">Fresh leaf tissue</tissue>
    </source>
</reference>
<dbReference type="OrthoDB" id="777898at2759"/>
<evidence type="ECO:0000313" key="2">
    <source>
        <dbReference type="EMBL" id="KAG8052051.1"/>
    </source>
</evidence>
<evidence type="ECO:0000256" key="1">
    <source>
        <dbReference type="SAM" id="MobiDB-lite"/>
    </source>
</evidence>
<proteinExistence type="predicted"/>
<protein>
    <submittedName>
        <fullName evidence="2">Uncharacterized protein</fullName>
    </submittedName>
</protein>
<comment type="caution">
    <text evidence="2">The sequence shown here is derived from an EMBL/GenBank/DDBJ whole genome shotgun (WGS) entry which is preliminary data.</text>
</comment>
<sequence>MGNFASRCVSGGAGARRPPLVIGPDGRPVSVEEAMTAAELMIEAPGHVVARAADVAKERRVRAMAADEPLLAGEVYLLVHACRAGARLGDSEVEAIGRLAVSGGKKEVRRAAGPAARGSSRKR</sequence>